<sequence>MTIIIQIFWPIWQLFLNDKIKTYKTFIILIPILNPNFSLFLVQCIKISKSIIYTFFDLMVVFIEGIIILFRQNSSFSSSSFDFEIDDDEDNLDDLFGPSRGGCKFIDKYSLKDIESIIKRSPIDERLKQVGFDDWKIELDLNDSFNHYLYIRSSKFLAKDQYIAFLIVRVDSHPNIKFAAHSPKMIKFIEDNLDLPTLNILHIQWLSLQNPGATFSKERPRLPGQRYPGSGIGRSVFYVIRSLCIINFRDGIMNIPEHFHNAVMYEGFLFIDPENQARFERMENDLDQDIKEYGLAAVSWAIGIGALRLGKEKYEWNPGEQIYPLSRRTFSYFNSLDYTEKVDSFIKKLPKFEIEWSSIGCLEKQISKYGEVKGYEARIN</sequence>
<dbReference type="EMBL" id="MLAK01000906">
    <property type="protein sequence ID" value="OHT01553.1"/>
    <property type="molecule type" value="Genomic_DNA"/>
</dbReference>
<gene>
    <name evidence="2" type="ORF">TRFO_31589</name>
</gene>
<evidence type="ECO:0000313" key="2">
    <source>
        <dbReference type="EMBL" id="OHT01553.1"/>
    </source>
</evidence>
<feature type="transmembrane region" description="Helical" evidence="1">
    <location>
        <begin position="23"/>
        <end position="42"/>
    </location>
</feature>
<keyword evidence="1" id="KW-0812">Transmembrane</keyword>
<reference evidence="2" key="1">
    <citation type="submission" date="2016-10" db="EMBL/GenBank/DDBJ databases">
        <authorList>
            <person name="Benchimol M."/>
            <person name="Almeida L.G."/>
            <person name="Vasconcelos A.T."/>
            <person name="Perreira-Neves A."/>
            <person name="Rosa I.A."/>
            <person name="Tasca T."/>
            <person name="Bogo M.R."/>
            <person name="de Souza W."/>
        </authorList>
    </citation>
    <scope>NUCLEOTIDE SEQUENCE [LARGE SCALE GENOMIC DNA]</scope>
    <source>
        <strain evidence="2">K</strain>
    </source>
</reference>
<keyword evidence="1" id="KW-0472">Membrane</keyword>
<dbReference type="GeneID" id="94842719"/>
<dbReference type="OrthoDB" id="31616at2759"/>
<dbReference type="VEuPathDB" id="TrichDB:TRFO_31589"/>
<accession>A0A1J4JR14</accession>
<protein>
    <submittedName>
        <fullName evidence="2">Uncharacterized protein</fullName>
    </submittedName>
</protein>
<dbReference type="AlphaFoldDB" id="A0A1J4JR14"/>
<keyword evidence="1" id="KW-1133">Transmembrane helix</keyword>
<comment type="caution">
    <text evidence="2">The sequence shown here is derived from an EMBL/GenBank/DDBJ whole genome shotgun (WGS) entry which is preliminary data.</text>
</comment>
<dbReference type="RefSeq" id="XP_068354689.1">
    <property type="nucleotide sequence ID" value="XM_068508015.1"/>
</dbReference>
<evidence type="ECO:0000256" key="1">
    <source>
        <dbReference type="SAM" id="Phobius"/>
    </source>
</evidence>
<organism evidence="2 3">
    <name type="scientific">Tritrichomonas foetus</name>
    <dbReference type="NCBI Taxonomy" id="1144522"/>
    <lineage>
        <taxon>Eukaryota</taxon>
        <taxon>Metamonada</taxon>
        <taxon>Parabasalia</taxon>
        <taxon>Tritrichomonadida</taxon>
        <taxon>Tritrichomonadidae</taxon>
        <taxon>Tritrichomonas</taxon>
    </lineage>
</organism>
<evidence type="ECO:0000313" key="3">
    <source>
        <dbReference type="Proteomes" id="UP000179807"/>
    </source>
</evidence>
<dbReference type="Proteomes" id="UP000179807">
    <property type="component" value="Unassembled WGS sequence"/>
</dbReference>
<name>A0A1J4JR14_9EUKA</name>
<proteinExistence type="predicted"/>
<feature type="transmembrane region" description="Helical" evidence="1">
    <location>
        <begin position="51"/>
        <end position="70"/>
    </location>
</feature>
<keyword evidence="3" id="KW-1185">Reference proteome</keyword>